<protein>
    <submittedName>
        <fullName evidence="1">Uncharacterized protein</fullName>
    </submittedName>
</protein>
<proteinExistence type="predicted"/>
<evidence type="ECO:0000313" key="1">
    <source>
        <dbReference type="EMBL" id="PAV26536.1"/>
    </source>
</evidence>
<dbReference type="Proteomes" id="UP000218332">
    <property type="component" value="Unassembled WGS sequence"/>
</dbReference>
<comment type="caution">
    <text evidence="1">The sequence shown here is derived from an EMBL/GenBank/DDBJ whole genome shotgun (WGS) entry which is preliminary data.</text>
</comment>
<dbReference type="AlphaFoldDB" id="A0A2A2I5F9"/>
<sequence length="62" mass="6870">MAVTQEVLLEQDLLRIVSRADESSEGRVYLVEIDGRETLHSFSTFEAARQFVAMLAPDSSPG</sequence>
<dbReference type="RefSeq" id="WP_095610339.1">
    <property type="nucleotide sequence ID" value="NZ_NMPM01000020.1"/>
</dbReference>
<name>A0A2A2I5F9_9GAMM</name>
<gene>
    <name evidence="1" type="ORF">CF392_04835</name>
</gene>
<organism evidence="1 2">
    <name type="scientific">Tamilnaduibacter salinus</name>
    <dbReference type="NCBI Taxonomy" id="1484056"/>
    <lineage>
        <taxon>Bacteria</taxon>
        <taxon>Pseudomonadati</taxon>
        <taxon>Pseudomonadota</taxon>
        <taxon>Gammaproteobacteria</taxon>
        <taxon>Pseudomonadales</taxon>
        <taxon>Marinobacteraceae</taxon>
        <taxon>Tamilnaduibacter</taxon>
    </lineage>
</organism>
<evidence type="ECO:0000313" key="2">
    <source>
        <dbReference type="Proteomes" id="UP000218332"/>
    </source>
</evidence>
<accession>A0A2A2I5F9</accession>
<dbReference type="EMBL" id="NMPM01000020">
    <property type="protein sequence ID" value="PAV26536.1"/>
    <property type="molecule type" value="Genomic_DNA"/>
</dbReference>
<keyword evidence="2" id="KW-1185">Reference proteome</keyword>
<reference evidence="1 2" key="1">
    <citation type="submission" date="2017-07" db="EMBL/GenBank/DDBJ databases">
        <title>Tamlnaduibacter salinus (Mi-7) genome sequencing.</title>
        <authorList>
            <person name="Verma A."/>
            <person name="Krishnamurthi S."/>
        </authorList>
    </citation>
    <scope>NUCLEOTIDE SEQUENCE [LARGE SCALE GENOMIC DNA]</scope>
    <source>
        <strain evidence="1 2">Mi-7</strain>
    </source>
</reference>